<keyword evidence="3" id="KW-1185">Reference proteome</keyword>
<evidence type="ECO:0000313" key="2">
    <source>
        <dbReference type="EMBL" id="MBB3724589.1"/>
    </source>
</evidence>
<dbReference type="EMBL" id="JACIBV010000001">
    <property type="protein sequence ID" value="MBB3724589.1"/>
    <property type="molecule type" value="Genomic_DNA"/>
</dbReference>
<dbReference type="AlphaFoldDB" id="A0A7W5UX31"/>
<name>A0A7W5UX31_9ACTN</name>
<reference evidence="2 3" key="1">
    <citation type="submission" date="2020-08" db="EMBL/GenBank/DDBJ databases">
        <title>Sequencing the genomes of 1000 actinobacteria strains.</title>
        <authorList>
            <person name="Klenk H.-P."/>
        </authorList>
    </citation>
    <scope>NUCLEOTIDE SEQUENCE [LARGE SCALE GENOMIC DNA]</scope>
    <source>
        <strain evidence="2 3">DSM 44320</strain>
    </source>
</reference>
<evidence type="ECO:0000313" key="3">
    <source>
        <dbReference type="Proteomes" id="UP000579945"/>
    </source>
</evidence>
<feature type="region of interest" description="Disordered" evidence="1">
    <location>
        <begin position="1"/>
        <end position="51"/>
    </location>
</feature>
<dbReference type="RefSeq" id="WP_183642725.1">
    <property type="nucleotide sequence ID" value="NZ_BAAAXX010000016.1"/>
</dbReference>
<feature type="compositionally biased region" description="Basic residues" evidence="1">
    <location>
        <begin position="1"/>
        <end position="21"/>
    </location>
</feature>
<accession>A0A7W5UX31</accession>
<organism evidence="2 3">
    <name type="scientific">Nonomuraea dietziae</name>
    <dbReference type="NCBI Taxonomy" id="65515"/>
    <lineage>
        <taxon>Bacteria</taxon>
        <taxon>Bacillati</taxon>
        <taxon>Actinomycetota</taxon>
        <taxon>Actinomycetes</taxon>
        <taxon>Streptosporangiales</taxon>
        <taxon>Streptosporangiaceae</taxon>
        <taxon>Nonomuraea</taxon>
    </lineage>
</organism>
<dbReference type="Proteomes" id="UP000579945">
    <property type="component" value="Unassembled WGS sequence"/>
</dbReference>
<feature type="compositionally biased region" description="Polar residues" evidence="1">
    <location>
        <begin position="22"/>
        <end position="36"/>
    </location>
</feature>
<evidence type="ECO:0000256" key="1">
    <source>
        <dbReference type="SAM" id="MobiDB-lite"/>
    </source>
</evidence>
<comment type="caution">
    <text evidence="2">The sequence shown here is derived from an EMBL/GenBank/DDBJ whole genome shotgun (WGS) entry which is preliminary data.</text>
</comment>
<proteinExistence type="predicted"/>
<dbReference type="GeneID" id="95387084"/>
<sequence length="365" mass="40714">MGKPNPQHRRAKKAARRKQRLTSRQTSPERSSRQQTASLAPLPAPGPTLADLGWLPPVSRLVPLETPRTLEQLARRHGMTDDAHVSVDGQWWTPEEFRALKWIDELCDDEADQARDDILAHYGEKIPADLALLDFSARNFIGVTTWNDYCIETEAEHLTALAQTPDLREALGILHREGWITPMADGLLSAPGLFLQPVPPAPSYVRRWPTASHLHARFRLDPLPADEIPTLDELLYACEFQFAFQGLHPVAGTTWTPKQFSRHPWLAAGEGEPDPLMVDEYERILIRYGDHIPADQAVLDLAAVALPYIVTGNFDVLDDEQLVLAFTQTDDLRQAFGTLHRDGLLVPLANGLLLAPGLAKVIDET</sequence>
<feature type="compositionally biased region" description="Low complexity" evidence="1">
    <location>
        <begin position="37"/>
        <end position="51"/>
    </location>
</feature>
<protein>
    <submittedName>
        <fullName evidence="2">Uncharacterized protein</fullName>
    </submittedName>
</protein>
<gene>
    <name evidence="2" type="ORF">FHR33_000449</name>
</gene>